<protein>
    <submittedName>
        <fullName evidence="1">Sulfotransferase</fullName>
    </submittedName>
</protein>
<accession>A0A5C4LT80</accession>
<dbReference type="AlphaFoldDB" id="A0A5C4LT80"/>
<comment type="caution">
    <text evidence="1">The sequence shown here is derived from an EMBL/GenBank/DDBJ whole genome shotgun (WGS) entry which is preliminary data.</text>
</comment>
<organism evidence="1 2">
    <name type="scientific">Amycolatopsis alkalitolerans</name>
    <dbReference type="NCBI Taxonomy" id="2547244"/>
    <lineage>
        <taxon>Bacteria</taxon>
        <taxon>Bacillati</taxon>
        <taxon>Actinomycetota</taxon>
        <taxon>Actinomycetes</taxon>
        <taxon>Pseudonocardiales</taxon>
        <taxon>Pseudonocardiaceae</taxon>
        <taxon>Amycolatopsis</taxon>
    </lineage>
</organism>
<dbReference type="Pfam" id="PF13469">
    <property type="entry name" value="Sulfotransfer_3"/>
    <property type="match status" value="1"/>
</dbReference>
<dbReference type="SUPFAM" id="SSF52540">
    <property type="entry name" value="P-loop containing nucleoside triphosphate hydrolases"/>
    <property type="match status" value="1"/>
</dbReference>
<dbReference type="GO" id="GO:0016740">
    <property type="term" value="F:transferase activity"/>
    <property type="evidence" value="ECO:0007669"/>
    <property type="project" value="UniProtKB-KW"/>
</dbReference>
<gene>
    <name evidence="1" type="ORF">FG385_26210</name>
</gene>
<evidence type="ECO:0000313" key="1">
    <source>
        <dbReference type="EMBL" id="TNC22268.1"/>
    </source>
</evidence>
<reference evidence="1 2" key="1">
    <citation type="submission" date="2019-06" db="EMBL/GenBank/DDBJ databases">
        <title>Amycolatopsis alkalitolerans sp. nov., isolated from Gastrodia elata Blume.</title>
        <authorList>
            <person name="Narsing Rao M.P."/>
            <person name="Li W.J."/>
        </authorList>
    </citation>
    <scope>NUCLEOTIDE SEQUENCE [LARGE SCALE GENOMIC DNA]</scope>
    <source>
        <strain evidence="1 2">SYSUP0005</strain>
    </source>
</reference>
<dbReference type="EMBL" id="VDFW01000028">
    <property type="protein sequence ID" value="TNC22268.1"/>
    <property type="molecule type" value="Genomic_DNA"/>
</dbReference>
<proteinExistence type="predicted"/>
<dbReference type="PANTHER" id="PTHR36451">
    <property type="entry name" value="PAPS-DEPENDENT SULFOTRANSFERASE STF3"/>
    <property type="match status" value="1"/>
</dbReference>
<keyword evidence="1" id="KW-0808">Transferase</keyword>
<dbReference type="PANTHER" id="PTHR36451:SF1">
    <property type="entry name" value="OMEGA-HYDROXY-BETA-DIHYDROMENAQUINONE-9 SULFOTRANSFERASE STF3"/>
    <property type="match status" value="1"/>
</dbReference>
<evidence type="ECO:0000313" key="2">
    <source>
        <dbReference type="Proteomes" id="UP000305546"/>
    </source>
</evidence>
<keyword evidence="2" id="KW-1185">Reference proteome</keyword>
<dbReference type="InterPro" id="IPR052736">
    <property type="entry name" value="Stf3_sulfotransferase"/>
</dbReference>
<sequence>MAAVPRLIRISDLRHPIPTEAHRRELKYAESHPVDLSVDSVLSAALSRTGLDDFGPDDFVPRLQAWLENVENDPGRTALGRSIMFQRCVQYASNRLRLQELLSRYPEILDVHVQRPIIVVGPPRSGTTQLVNLLAAHSELRSLRYWERDEPAPVSSETGPGATDLRRARTAKRHERIRSLLPHLPAMQPWDPDDVYEEFWLQDSDFASCVWAWTADVRPWPGHQVGQYHRPHYDYMKTVLKALQWQRGPQRWVLKSPEHAENIGPLISTFPDATIVMCHRNPVSVVQSFATFSAYRARVDYHDIDIDSVMTYCIDRIRHLLHTSVRDRNLIPQDRLIDVPFLDFMRSQIRTALRICTAAELKVSDKQRHRLERYVADRPRGRHGQISYNLRADFGVNPALLHDQFLFYRENFPLMTQT</sequence>
<name>A0A5C4LT80_9PSEU</name>
<dbReference type="Proteomes" id="UP000305546">
    <property type="component" value="Unassembled WGS sequence"/>
</dbReference>
<dbReference type="Gene3D" id="3.40.50.300">
    <property type="entry name" value="P-loop containing nucleotide triphosphate hydrolases"/>
    <property type="match status" value="1"/>
</dbReference>
<dbReference type="InterPro" id="IPR027417">
    <property type="entry name" value="P-loop_NTPase"/>
</dbReference>